<dbReference type="InterPro" id="IPR007627">
    <property type="entry name" value="RNA_pol_sigma70_r2"/>
</dbReference>
<feature type="domain" description="RNA polymerase sigma factor 70 region 4 type 2" evidence="7">
    <location>
        <begin position="102"/>
        <end position="148"/>
    </location>
</feature>
<dbReference type="InterPro" id="IPR036388">
    <property type="entry name" value="WH-like_DNA-bd_sf"/>
</dbReference>
<dbReference type="InterPro" id="IPR014284">
    <property type="entry name" value="RNA_pol_sigma-70_dom"/>
</dbReference>
<comment type="caution">
    <text evidence="8">The sequence shown here is derived from an EMBL/GenBank/DDBJ whole genome shotgun (WGS) entry which is preliminary data.</text>
</comment>
<sequence>MDQTAQFEQQRPRLLRVAGRVLNDPHEAEDVVQNAWLRMDAADGDIDNLPGWLTTVTTRLCLDRLRARIPVPEADVDVVETSPDASEEIALAETVGVALHILLDRLTPTERVAFVLHDSFGFDFHTIAEILGRTPVAARKMASRARSKVAQPATRLTVLEGQADWQVVDAFLAAARNGDFTRLLELLAPNAIVEGDPAAITLGTPDHLEGAEQVARFFNGAAKAAFPVYVAERPGAAWIHRGEPKVVFDFRINRGVVQRIDFRAESKILKQVQHRHGQQRV</sequence>
<keyword evidence="5" id="KW-0804">Transcription</keyword>
<evidence type="ECO:0000313" key="8">
    <source>
        <dbReference type="EMBL" id="TFD91384.1"/>
    </source>
</evidence>
<dbReference type="InterPro" id="IPR052704">
    <property type="entry name" value="ECF_Sigma-70_Domain"/>
</dbReference>
<dbReference type="SUPFAM" id="SSF88946">
    <property type="entry name" value="Sigma2 domain of RNA polymerase sigma factors"/>
    <property type="match status" value="1"/>
</dbReference>
<evidence type="ECO:0000256" key="4">
    <source>
        <dbReference type="ARBA" id="ARBA00023082"/>
    </source>
</evidence>
<feature type="domain" description="RNA polymerase sigma-70 region 2" evidence="6">
    <location>
        <begin position="7"/>
        <end position="68"/>
    </location>
</feature>
<dbReference type="Proteomes" id="UP000297626">
    <property type="component" value="Unassembled WGS sequence"/>
</dbReference>
<evidence type="ECO:0000259" key="7">
    <source>
        <dbReference type="Pfam" id="PF08281"/>
    </source>
</evidence>
<dbReference type="InterPro" id="IPR013324">
    <property type="entry name" value="RNA_pol_sigma_r3/r4-like"/>
</dbReference>
<name>A0A4R9BVG9_9MICO</name>
<evidence type="ECO:0000256" key="2">
    <source>
        <dbReference type="ARBA" id="ARBA00011344"/>
    </source>
</evidence>
<dbReference type="AlphaFoldDB" id="A0A4R9BVG9"/>
<keyword evidence="3" id="KW-0805">Transcription regulation</keyword>
<dbReference type="RefSeq" id="WP_134526497.1">
    <property type="nucleotide sequence ID" value="NZ_SOHN01000003.1"/>
</dbReference>
<evidence type="ECO:0000256" key="5">
    <source>
        <dbReference type="ARBA" id="ARBA00023163"/>
    </source>
</evidence>
<protein>
    <submittedName>
        <fullName evidence="8">Sigma-70 family RNA polymerase sigma factor</fullName>
    </submittedName>
</protein>
<dbReference type="InterPro" id="IPR013325">
    <property type="entry name" value="RNA_pol_sigma_r2"/>
</dbReference>
<dbReference type="Gene3D" id="1.10.1740.10">
    <property type="match status" value="1"/>
</dbReference>
<keyword evidence="4" id="KW-0731">Sigma factor</keyword>
<comment type="subunit">
    <text evidence="2">Interacts transiently with the RNA polymerase catalytic core formed by RpoA, RpoB, RpoC and RpoZ (2 alpha, 1 beta, 1 beta' and 1 omega subunit) to form the RNA polymerase holoenzyme that can initiate transcription.</text>
</comment>
<dbReference type="SUPFAM" id="SSF54427">
    <property type="entry name" value="NTF2-like"/>
    <property type="match status" value="1"/>
</dbReference>
<dbReference type="InterPro" id="IPR032710">
    <property type="entry name" value="NTF2-like_dom_sf"/>
</dbReference>
<dbReference type="Pfam" id="PF08281">
    <property type="entry name" value="Sigma70_r4_2"/>
    <property type="match status" value="1"/>
</dbReference>
<accession>A0A4R9BVG9</accession>
<proteinExistence type="inferred from homology"/>
<evidence type="ECO:0000256" key="1">
    <source>
        <dbReference type="ARBA" id="ARBA00010641"/>
    </source>
</evidence>
<dbReference type="SUPFAM" id="SSF88659">
    <property type="entry name" value="Sigma3 and sigma4 domains of RNA polymerase sigma factors"/>
    <property type="match status" value="1"/>
</dbReference>
<dbReference type="Gene3D" id="3.10.450.50">
    <property type="match status" value="1"/>
</dbReference>
<comment type="similarity">
    <text evidence="1">Belongs to the sigma-70 factor family. ECF subfamily.</text>
</comment>
<organism evidence="8 9">
    <name type="scientific">Cryobacterium serini</name>
    <dbReference type="NCBI Taxonomy" id="1259201"/>
    <lineage>
        <taxon>Bacteria</taxon>
        <taxon>Bacillati</taxon>
        <taxon>Actinomycetota</taxon>
        <taxon>Actinomycetes</taxon>
        <taxon>Micrococcales</taxon>
        <taxon>Microbacteriaceae</taxon>
        <taxon>Cryobacterium</taxon>
    </lineage>
</organism>
<evidence type="ECO:0000313" key="9">
    <source>
        <dbReference type="Proteomes" id="UP000297626"/>
    </source>
</evidence>
<reference evidence="8 9" key="1">
    <citation type="submission" date="2019-03" db="EMBL/GenBank/DDBJ databases">
        <title>Genomics of glacier-inhabiting Cryobacterium strains.</title>
        <authorList>
            <person name="Liu Q."/>
            <person name="Xin Y.-H."/>
        </authorList>
    </citation>
    <scope>NUCLEOTIDE SEQUENCE [LARGE SCALE GENOMIC DNA]</scope>
    <source>
        <strain evidence="8 9">Sr54</strain>
    </source>
</reference>
<evidence type="ECO:0000256" key="3">
    <source>
        <dbReference type="ARBA" id="ARBA00023015"/>
    </source>
</evidence>
<gene>
    <name evidence="8" type="ORF">E3T51_01355</name>
</gene>
<dbReference type="Pfam" id="PF04542">
    <property type="entry name" value="Sigma70_r2"/>
    <property type="match status" value="1"/>
</dbReference>
<evidence type="ECO:0000259" key="6">
    <source>
        <dbReference type="Pfam" id="PF04542"/>
    </source>
</evidence>
<dbReference type="InterPro" id="IPR013249">
    <property type="entry name" value="RNA_pol_sigma70_r4_t2"/>
</dbReference>
<dbReference type="NCBIfam" id="TIGR02937">
    <property type="entry name" value="sigma70-ECF"/>
    <property type="match status" value="1"/>
</dbReference>
<dbReference type="EMBL" id="SOHN01000003">
    <property type="protein sequence ID" value="TFD91384.1"/>
    <property type="molecule type" value="Genomic_DNA"/>
</dbReference>
<dbReference type="Gene3D" id="1.10.10.10">
    <property type="entry name" value="Winged helix-like DNA-binding domain superfamily/Winged helix DNA-binding domain"/>
    <property type="match status" value="1"/>
</dbReference>
<dbReference type="PANTHER" id="PTHR30173">
    <property type="entry name" value="SIGMA 19 FACTOR"/>
    <property type="match status" value="1"/>
</dbReference>
<dbReference type="GO" id="GO:0003677">
    <property type="term" value="F:DNA binding"/>
    <property type="evidence" value="ECO:0007669"/>
    <property type="project" value="InterPro"/>
</dbReference>
<dbReference type="GO" id="GO:0016987">
    <property type="term" value="F:sigma factor activity"/>
    <property type="evidence" value="ECO:0007669"/>
    <property type="project" value="UniProtKB-KW"/>
</dbReference>
<keyword evidence="9" id="KW-1185">Reference proteome</keyword>
<dbReference type="PANTHER" id="PTHR30173:SF43">
    <property type="entry name" value="ECF RNA POLYMERASE SIGMA FACTOR SIGI-RELATED"/>
    <property type="match status" value="1"/>
</dbReference>
<dbReference type="GO" id="GO:0006352">
    <property type="term" value="P:DNA-templated transcription initiation"/>
    <property type="evidence" value="ECO:0007669"/>
    <property type="project" value="InterPro"/>
</dbReference>